<keyword evidence="8" id="KW-0636">Prenylation</keyword>
<comment type="similarity">
    <text evidence="9">Belongs to the small GTPase superfamily. RasD family.</text>
</comment>
<evidence type="ECO:0000256" key="3">
    <source>
        <dbReference type="ARBA" id="ARBA00022481"/>
    </source>
</evidence>
<dbReference type="GO" id="GO:0005886">
    <property type="term" value="C:plasma membrane"/>
    <property type="evidence" value="ECO:0007669"/>
    <property type="project" value="UniProtKB-SubCell"/>
</dbReference>
<dbReference type="PANTHER" id="PTHR46149:SF7">
    <property type="entry name" value="GTP-BINDING PROTEIN DI-RAS2"/>
    <property type="match status" value="1"/>
</dbReference>
<dbReference type="PANTHER" id="PTHR46149">
    <property type="entry name" value="MIP08469P"/>
    <property type="match status" value="1"/>
</dbReference>
<dbReference type="InterPro" id="IPR052236">
    <property type="entry name" value="Small_GTPase_RasD"/>
</dbReference>
<evidence type="ECO:0000256" key="5">
    <source>
        <dbReference type="ARBA" id="ARBA00023134"/>
    </source>
</evidence>
<dbReference type="NCBIfam" id="TIGR00231">
    <property type="entry name" value="small_GTP"/>
    <property type="match status" value="1"/>
</dbReference>
<dbReference type="FunFam" id="3.40.50.300:FF:000475">
    <property type="entry name" value="GTP-binding protein Rhes"/>
    <property type="match status" value="1"/>
</dbReference>
<organism evidence="10 11">
    <name type="scientific">Araneus ventricosus</name>
    <name type="common">Orbweaver spider</name>
    <name type="synonym">Epeira ventricosa</name>
    <dbReference type="NCBI Taxonomy" id="182803"/>
    <lineage>
        <taxon>Eukaryota</taxon>
        <taxon>Metazoa</taxon>
        <taxon>Ecdysozoa</taxon>
        <taxon>Arthropoda</taxon>
        <taxon>Chelicerata</taxon>
        <taxon>Arachnida</taxon>
        <taxon>Araneae</taxon>
        <taxon>Araneomorphae</taxon>
        <taxon>Entelegynae</taxon>
        <taxon>Araneoidea</taxon>
        <taxon>Araneidae</taxon>
        <taxon>Araneus</taxon>
    </lineage>
</organism>
<keyword evidence="5" id="KW-0342">GTP-binding</keyword>
<dbReference type="Proteomes" id="UP000499080">
    <property type="component" value="Unassembled WGS sequence"/>
</dbReference>
<keyword evidence="6" id="KW-0472">Membrane</keyword>
<comment type="caution">
    <text evidence="10">The sequence shown here is derived from an EMBL/GenBank/DDBJ whole genome shotgun (WGS) entry which is preliminary data.</text>
</comment>
<dbReference type="SMART" id="SM00175">
    <property type="entry name" value="RAB"/>
    <property type="match status" value="1"/>
</dbReference>
<dbReference type="PROSITE" id="PS51421">
    <property type="entry name" value="RAS"/>
    <property type="match status" value="1"/>
</dbReference>
<dbReference type="SMART" id="SM00173">
    <property type="entry name" value="RAS"/>
    <property type="match status" value="1"/>
</dbReference>
<accession>A0A4Y2FJ47</accession>
<sequence>MPGVRTESVVEADSAAKGAKASDHPRVVILGASGVGKTAIVQQFFYDRFPVDHIPTVEEMHSCSYNISGSTLSLDVLDTSGYYEFPAMRRLAIKTGDAFILVYAIDDTESFRYVSSLRDMILELRQKGEDPVPIVVVGNKCDLEDSRAVSKDITESVVTIDWENGFVEASAKENQNILQVFKTVLAQAHICYALGTAMERRRKSLPIQPTYPKLKQALEQKRHSCVIQ</sequence>
<reference evidence="10 11" key="1">
    <citation type="journal article" date="2019" name="Sci. Rep.">
        <title>Orb-weaving spider Araneus ventricosus genome elucidates the spidroin gene catalogue.</title>
        <authorList>
            <person name="Kono N."/>
            <person name="Nakamura H."/>
            <person name="Ohtoshi R."/>
            <person name="Moran D.A.P."/>
            <person name="Shinohara A."/>
            <person name="Yoshida Y."/>
            <person name="Fujiwara M."/>
            <person name="Mori M."/>
            <person name="Tomita M."/>
            <person name="Arakawa K."/>
        </authorList>
    </citation>
    <scope>NUCLEOTIDE SEQUENCE [LARGE SCALE GENOMIC DNA]</scope>
</reference>
<dbReference type="GO" id="GO:0003924">
    <property type="term" value="F:GTPase activity"/>
    <property type="evidence" value="ECO:0007669"/>
    <property type="project" value="InterPro"/>
</dbReference>
<keyword evidence="11" id="KW-1185">Reference proteome</keyword>
<keyword evidence="7" id="KW-0449">Lipoprotein</keyword>
<evidence type="ECO:0000256" key="8">
    <source>
        <dbReference type="ARBA" id="ARBA00023289"/>
    </source>
</evidence>
<evidence type="ECO:0000256" key="7">
    <source>
        <dbReference type="ARBA" id="ARBA00023288"/>
    </source>
</evidence>
<dbReference type="InterPro" id="IPR005225">
    <property type="entry name" value="Small_GTP-bd"/>
</dbReference>
<dbReference type="SUPFAM" id="SSF52540">
    <property type="entry name" value="P-loop containing nucleoside triphosphate hydrolases"/>
    <property type="match status" value="1"/>
</dbReference>
<dbReference type="GO" id="GO:0005525">
    <property type="term" value="F:GTP binding"/>
    <property type="evidence" value="ECO:0007669"/>
    <property type="project" value="UniProtKB-KW"/>
</dbReference>
<evidence type="ECO:0000256" key="2">
    <source>
        <dbReference type="ARBA" id="ARBA00022475"/>
    </source>
</evidence>
<evidence type="ECO:0000313" key="11">
    <source>
        <dbReference type="Proteomes" id="UP000499080"/>
    </source>
</evidence>
<comment type="subcellular location">
    <subcellularLocation>
        <location evidence="1">Cell membrane</location>
        <topology evidence="1">Lipid-anchor</topology>
    </subcellularLocation>
</comment>
<gene>
    <name evidence="10" type="primary">RASD2_0</name>
    <name evidence="10" type="ORF">AVEN_106142_1</name>
</gene>
<evidence type="ECO:0000256" key="6">
    <source>
        <dbReference type="ARBA" id="ARBA00023136"/>
    </source>
</evidence>
<dbReference type="SMART" id="SM00174">
    <property type="entry name" value="RHO"/>
    <property type="match status" value="1"/>
</dbReference>
<dbReference type="Pfam" id="PF00071">
    <property type="entry name" value="Ras"/>
    <property type="match status" value="1"/>
</dbReference>
<name>A0A4Y2FJ47_ARAVE</name>
<dbReference type="PROSITE" id="PS51419">
    <property type="entry name" value="RAB"/>
    <property type="match status" value="1"/>
</dbReference>
<evidence type="ECO:0000256" key="4">
    <source>
        <dbReference type="ARBA" id="ARBA00022741"/>
    </source>
</evidence>
<keyword evidence="2" id="KW-1003">Cell membrane</keyword>
<proteinExistence type="inferred from homology"/>
<dbReference type="EMBL" id="BGPR01000928">
    <property type="protein sequence ID" value="GBM40399.1"/>
    <property type="molecule type" value="Genomic_DNA"/>
</dbReference>
<keyword evidence="3" id="KW-0488">Methylation</keyword>
<dbReference type="Gene3D" id="3.40.50.300">
    <property type="entry name" value="P-loop containing nucleotide triphosphate hydrolases"/>
    <property type="match status" value="1"/>
</dbReference>
<evidence type="ECO:0000313" key="10">
    <source>
        <dbReference type="EMBL" id="GBM40399.1"/>
    </source>
</evidence>
<dbReference type="AlphaFoldDB" id="A0A4Y2FJ47"/>
<keyword evidence="4" id="KW-0547">Nucleotide-binding</keyword>
<evidence type="ECO:0000256" key="9">
    <source>
        <dbReference type="ARBA" id="ARBA00038061"/>
    </source>
</evidence>
<protein>
    <submittedName>
        <fullName evidence="10">GTP-binding protein Rhes</fullName>
    </submittedName>
</protein>
<dbReference type="OrthoDB" id="265044at2759"/>
<dbReference type="PRINTS" id="PR00449">
    <property type="entry name" value="RASTRNSFRMNG"/>
</dbReference>
<evidence type="ECO:0000256" key="1">
    <source>
        <dbReference type="ARBA" id="ARBA00004193"/>
    </source>
</evidence>
<dbReference type="InterPro" id="IPR027417">
    <property type="entry name" value="P-loop_NTPase"/>
</dbReference>
<dbReference type="InterPro" id="IPR001806">
    <property type="entry name" value="Small_GTPase"/>
</dbReference>